<dbReference type="EMBL" id="DSFP01000020">
    <property type="protein sequence ID" value="HEW45266.1"/>
    <property type="molecule type" value="Genomic_DNA"/>
</dbReference>
<sequence>MKELVLFLHIVFATLWVGGMIFLVFVVSPFVRKLPIRDQVFQEVGRRFSFYGTFASLLILFITGLINIHYIVGISSLFDLSNIYTKTLLQKIGLFLLVVVVSLIHDLYFGPRAISSSFHRLMAKFLGFINLFLSLLIVYLAVKLRFGG</sequence>
<feature type="domain" description="TMEM205-like" evidence="6">
    <location>
        <begin position="12"/>
        <end position="115"/>
    </location>
</feature>
<organism evidence="7">
    <name type="scientific">Hydrogenobacter sp</name>
    <dbReference type="NCBI Taxonomy" id="2152829"/>
    <lineage>
        <taxon>Bacteria</taxon>
        <taxon>Pseudomonadati</taxon>
        <taxon>Aquificota</taxon>
        <taxon>Aquificia</taxon>
        <taxon>Aquificales</taxon>
        <taxon>Aquificaceae</taxon>
        <taxon>Hydrogenobacter</taxon>
    </lineage>
</organism>
<keyword evidence="4 5" id="KW-0472">Membrane</keyword>
<dbReference type="AlphaFoldDB" id="A0A7C2ZFK4"/>
<feature type="transmembrane region" description="Helical" evidence="5">
    <location>
        <begin position="121"/>
        <end position="142"/>
    </location>
</feature>
<reference evidence="7" key="1">
    <citation type="journal article" date="2020" name="mSystems">
        <title>Genome- and Community-Level Interaction Insights into Carbon Utilization and Element Cycling Functions of Hydrothermarchaeota in Hydrothermal Sediment.</title>
        <authorList>
            <person name="Zhou Z."/>
            <person name="Liu Y."/>
            <person name="Xu W."/>
            <person name="Pan J."/>
            <person name="Luo Z.H."/>
            <person name="Li M."/>
        </authorList>
    </citation>
    <scope>NUCLEOTIDE SEQUENCE [LARGE SCALE GENOMIC DNA]</scope>
    <source>
        <strain evidence="7">SpSt-132</strain>
    </source>
</reference>
<feature type="transmembrane region" description="Helical" evidence="5">
    <location>
        <begin position="92"/>
        <end position="109"/>
    </location>
</feature>
<protein>
    <submittedName>
        <fullName evidence="7">DUF4149 domain-containing protein</fullName>
    </submittedName>
</protein>
<feature type="transmembrane region" description="Helical" evidence="5">
    <location>
        <begin position="48"/>
        <end position="72"/>
    </location>
</feature>
<evidence type="ECO:0000256" key="5">
    <source>
        <dbReference type="SAM" id="Phobius"/>
    </source>
</evidence>
<comment type="subcellular location">
    <subcellularLocation>
        <location evidence="1">Membrane</location>
    </subcellularLocation>
</comment>
<evidence type="ECO:0000313" key="7">
    <source>
        <dbReference type="EMBL" id="HEW45266.1"/>
    </source>
</evidence>
<feature type="transmembrane region" description="Helical" evidence="5">
    <location>
        <begin position="6"/>
        <end position="27"/>
    </location>
</feature>
<proteinExistence type="predicted"/>
<dbReference type="InterPro" id="IPR025423">
    <property type="entry name" value="TMEM205-like"/>
</dbReference>
<keyword evidence="3 5" id="KW-1133">Transmembrane helix</keyword>
<keyword evidence="2 5" id="KW-0812">Transmembrane</keyword>
<evidence type="ECO:0000259" key="6">
    <source>
        <dbReference type="Pfam" id="PF13664"/>
    </source>
</evidence>
<accession>A0A7C2ZFK4</accession>
<dbReference type="GO" id="GO:0016020">
    <property type="term" value="C:membrane"/>
    <property type="evidence" value="ECO:0007669"/>
    <property type="project" value="UniProtKB-SubCell"/>
</dbReference>
<gene>
    <name evidence="7" type="ORF">ENO47_01140</name>
</gene>
<evidence type="ECO:0000256" key="1">
    <source>
        <dbReference type="ARBA" id="ARBA00004370"/>
    </source>
</evidence>
<comment type="caution">
    <text evidence="7">The sequence shown here is derived from an EMBL/GenBank/DDBJ whole genome shotgun (WGS) entry which is preliminary data.</text>
</comment>
<name>A0A7C2ZFK4_9AQUI</name>
<evidence type="ECO:0000256" key="4">
    <source>
        <dbReference type="ARBA" id="ARBA00023136"/>
    </source>
</evidence>
<evidence type="ECO:0000256" key="2">
    <source>
        <dbReference type="ARBA" id="ARBA00022692"/>
    </source>
</evidence>
<dbReference type="Pfam" id="PF13664">
    <property type="entry name" value="DUF4149"/>
    <property type="match status" value="1"/>
</dbReference>
<evidence type="ECO:0000256" key="3">
    <source>
        <dbReference type="ARBA" id="ARBA00022989"/>
    </source>
</evidence>